<dbReference type="RefSeq" id="WP_063233738.1">
    <property type="nucleotide sequence ID" value="NZ_BCVO01000012.1"/>
</dbReference>
<dbReference type="Proteomes" id="UP000214618">
    <property type="component" value="Chromosome"/>
</dbReference>
<reference evidence="2 3" key="1">
    <citation type="submission" date="2016-10" db="EMBL/GenBank/DDBJ databases">
        <title>The whole genome sequencing and assembly of Bacillus simplex DSM 1321 strain.</title>
        <authorList>
            <person name="Park M.-K."/>
            <person name="Lee Y.-J."/>
            <person name="Yi H."/>
            <person name="Bahn Y.-S."/>
            <person name="Kim J.F."/>
            <person name="Lee D.-W."/>
        </authorList>
    </citation>
    <scope>NUCLEOTIDE SEQUENCE [LARGE SCALE GENOMIC DNA]</scope>
    <source>
        <strain evidence="2 3">DSM 1321</strain>
    </source>
</reference>
<organism evidence="2 3">
    <name type="scientific">Peribacillus simplex NBRC 15720 = DSM 1321</name>
    <dbReference type="NCBI Taxonomy" id="1349754"/>
    <lineage>
        <taxon>Bacteria</taxon>
        <taxon>Bacillati</taxon>
        <taxon>Bacillota</taxon>
        <taxon>Bacilli</taxon>
        <taxon>Bacillales</taxon>
        <taxon>Bacillaceae</taxon>
        <taxon>Peribacillus</taxon>
    </lineage>
</organism>
<evidence type="ECO:0000313" key="2">
    <source>
        <dbReference type="EMBL" id="ASS96975.1"/>
    </source>
</evidence>
<proteinExistence type="predicted"/>
<evidence type="ECO:0000259" key="1">
    <source>
        <dbReference type="Pfam" id="PF12986"/>
    </source>
</evidence>
<gene>
    <name evidence="2" type="ORF">BS1321_25590</name>
</gene>
<dbReference type="AlphaFoldDB" id="A0A223EP73"/>
<dbReference type="GeneID" id="56476171"/>
<dbReference type="Pfam" id="PF12986">
    <property type="entry name" value="DUF3870"/>
    <property type="match status" value="1"/>
</dbReference>
<sequence>MFNGKTIFIAGHARLPQGMAAKSVFETLTITAEVDAKYGVVLEASCTLATEHGREFIGHLLKGISLNDGVDDAIESIQSYYRGKAANALIAALKDLDLHFQQIKAGEKTKLPS</sequence>
<evidence type="ECO:0000313" key="3">
    <source>
        <dbReference type="Proteomes" id="UP000214618"/>
    </source>
</evidence>
<dbReference type="OrthoDB" id="7061730at2"/>
<dbReference type="EMBL" id="CP017704">
    <property type="protein sequence ID" value="ASS96975.1"/>
    <property type="molecule type" value="Genomic_DNA"/>
</dbReference>
<name>A0A223EP73_9BACI</name>
<protein>
    <recommendedName>
        <fullName evidence="1">DUF3870 domain-containing protein</fullName>
    </recommendedName>
</protein>
<accession>A0A223EP73</accession>
<dbReference type="InterPro" id="IPR024617">
    <property type="entry name" value="DUF3870"/>
</dbReference>
<feature type="domain" description="DUF3870" evidence="1">
    <location>
        <begin position="8"/>
        <end position="100"/>
    </location>
</feature>